<dbReference type="InterPro" id="IPR042463">
    <property type="entry name" value="HNOB_dom_associated_sf"/>
</dbReference>
<dbReference type="OrthoDB" id="9812260at2"/>
<evidence type="ECO:0000313" key="2">
    <source>
        <dbReference type="Proteomes" id="UP000199754"/>
    </source>
</evidence>
<sequence>MTGAHDMPAVLDVLCPMYVMTNRTGHITHVGATLRKLRPDLDWVGARFLEVFALKRPRAVTSITNLRDSAGIKLHLQLRDAPMPSFLNPMKDARSWASCASLDECKAYALAAYEALPFQEQMAFRNHISEMEIAA</sequence>
<name>A0A221K1H9_9RHOB</name>
<evidence type="ECO:0000313" key="1">
    <source>
        <dbReference type="EMBL" id="ASM72845.1"/>
    </source>
</evidence>
<gene>
    <name evidence="1" type="ORF">SULPSESMR1_02042</name>
</gene>
<protein>
    <submittedName>
        <fullName evidence="1">Diguanylate cyclase</fullName>
    </submittedName>
</protein>
<dbReference type="EMBL" id="CP022415">
    <property type="protein sequence ID" value="ASM72845.1"/>
    <property type="molecule type" value="Genomic_DNA"/>
</dbReference>
<dbReference type="Proteomes" id="UP000199754">
    <property type="component" value="Chromosome"/>
</dbReference>
<dbReference type="Gene3D" id="3.30.450.260">
    <property type="entry name" value="Haem NO binding associated domain"/>
    <property type="match status" value="1"/>
</dbReference>
<accession>A0A221K1H9</accession>
<proteinExistence type="predicted"/>
<keyword evidence="2" id="KW-1185">Reference proteome</keyword>
<reference evidence="1 2" key="1">
    <citation type="submission" date="2017-07" db="EMBL/GenBank/DDBJ databases">
        <title>Genome Sequence of Sulfitobacter pseudonitzschiae Strain SMR1 Isolated from a culture of the Diatom Skeletonema marinoi.</title>
        <authorList>
            <person name="Topel M."/>
            <person name="Pinder M.I.M."/>
            <person name="Johansson O.N."/>
            <person name="Kourtchenko O."/>
            <person name="Godhe A."/>
            <person name="Clarke A.K."/>
        </authorList>
    </citation>
    <scope>NUCLEOTIDE SEQUENCE [LARGE SCALE GENOMIC DNA]</scope>
    <source>
        <strain evidence="1 2">SMR1</strain>
    </source>
</reference>
<dbReference type="KEGG" id="spse:SULPSESMR1_02042"/>
<dbReference type="RefSeq" id="WP_089420700.1">
    <property type="nucleotide sequence ID" value="NZ_CP022415.1"/>
</dbReference>
<dbReference type="AlphaFoldDB" id="A0A221K1H9"/>
<dbReference type="STRING" id="1402135.SAMN05444149_101134"/>
<organism evidence="1 2">
    <name type="scientific">Pseudosulfitobacter pseudonitzschiae</name>
    <dbReference type="NCBI Taxonomy" id="1402135"/>
    <lineage>
        <taxon>Bacteria</taxon>
        <taxon>Pseudomonadati</taxon>
        <taxon>Pseudomonadota</taxon>
        <taxon>Alphaproteobacteria</taxon>
        <taxon>Rhodobacterales</taxon>
        <taxon>Roseobacteraceae</taxon>
        <taxon>Pseudosulfitobacter</taxon>
    </lineage>
</organism>